<evidence type="ECO:0000256" key="1">
    <source>
        <dbReference type="ARBA" id="ARBA00022737"/>
    </source>
</evidence>
<dbReference type="PROSITE" id="PS50297">
    <property type="entry name" value="ANK_REP_REGION"/>
    <property type="match status" value="3"/>
</dbReference>
<evidence type="ECO:0000313" key="5">
    <source>
        <dbReference type="EMBL" id="VUC32580.1"/>
    </source>
</evidence>
<dbReference type="Pfam" id="PF12796">
    <property type="entry name" value="Ank_2"/>
    <property type="match status" value="2"/>
</dbReference>
<feature type="compositionally biased region" description="Low complexity" evidence="4">
    <location>
        <begin position="825"/>
        <end position="842"/>
    </location>
</feature>
<evidence type="ECO:0000313" key="6">
    <source>
        <dbReference type="Proteomes" id="UP000766486"/>
    </source>
</evidence>
<evidence type="ECO:0000256" key="3">
    <source>
        <dbReference type="PROSITE-ProRule" id="PRU00023"/>
    </source>
</evidence>
<reference evidence="5 6" key="1">
    <citation type="submission" date="2019-06" db="EMBL/GenBank/DDBJ databases">
        <authorList>
            <person name="Broberg M."/>
        </authorList>
    </citation>
    <scope>NUCLEOTIDE SEQUENCE [LARGE SCALE GENOMIC DNA]</scope>
</reference>
<dbReference type="PANTHER" id="PTHR24198:SF165">
    <property type="entry name" value="ANKYRIN REPEAT-CONTAINING PROTEIN-RELATED"/>
    <property type="match status" value="1"/>
</dbReference>
<keyword evidence="2 3" id="KW-0040">ANK repeat</keyword>
<sequence length="853" mass="95548">MEVLGAVASAATLAQIAVKGVEFLQKFPEIQSDYSELCSELEFIQTVVRVAQQTTIQGDKTTSKPGIQDQVERTVATLEEISNGLDEIKAKCQHRTAKGDVRVSKTKWVVFSSKVGGMLQKAHRAKTNLQMAIAIHMSTLHHQTNRELRDVKCLLDISLPGIERRLDRISHTTMVMISTPEQILKGQTERNPQRIEELDDEGNELDGNDTSATEQIWTSTKPDAPSPGVFGQRTTLAVAFQKTDCPVQCWCRCHTRPRKVSSPQWVKKLTGLWELQYKPSAATGQWDMRCPCCKSDELEIAWKPPEWWRINPFFPGRHGYSLKWSLRPARVLLFESSEKRCLDKSVEDVRQAMVMGMALFPNDEFEYGLDVIEILLTNRNFDLLEFLLLQWKNILLESGLSRNAGHFATSVLTRHSWGERELRLFKQIISYADCEAGVTTSAIHEAAIRGSGVQESCVEAKDLIDTWDETGFAPLHHAVRKGHIQAVQDLIDAGADVNCKLYDGQTPLMLATLNGHSECMRRLLLSRRINRIDERNRFKLTALHHAATYCHSEAVRLLLEEGASPLLPSNWHLGNLPLHLGAGSKNKDPAEIEATINLLLNAPGTDIDGLNKNGETAIMEAVGHDNHVALRCLAHAGASFTAIDKSSQNMLHLAARYGDLETLHFLDGQMLTCINWRLFDKRGYTPWDRFIRRMIGKVTPDAIIAFVQLFRGIRDRDLAHDISLLEKTLAALDRNDDAEACLHLSTIIQNKEKYRDEGSAGFYRGLKGDISCGDKEALLDDIRADVQDLRLEMASSPWDQGTLHESDSDESSDDDALESDESDEYWYSSESNSDSDNPNESSATTESDASNGD</sequence>
<dbReference type="InterPro" id="IPR002110">
    <property type="entry name" value="Ankyrin_rpt"/>
</dbReference>
<dbReference type="Gene3D" id="1.25.40.20">
    <property type="entry name" value="Ankyrin repeat-containing domain"/>
    <property type="match status" value="2"/>
</dbReference>
<dbReference type="Proteomes" id="UP000766486">
    <property type="component" value="Unassembled WGS sequence"/>
</dbReference>
<feature type="region of interest" description="Disordered" evidence="4">
    <location>
        <begin position="796"/>
        <end position="853"/>
    </location>
</feature>
<comment type="caution">
    <text evidence="5">The sequence shown here is derived from an EMBL/GenBank/DDBJ whole genome shotgun (WGS) entry which is preliminary data.</text>
</comment>
<evidence type="ECO:0008006" key="7">
    <source>
        <dbReference type="Google" id="ProtNLM"/>
    </source>
</evidence>
<dbReference type="SMART" id="SM00248">
    <property type="entry name" value="ANK"/>
    <property type="match status" value="5"/>
</dbReference>
<organism evidence="5 6">
    <name type="scientific">Bionectria ochroleuca</name>
    <name type="common">Gliocladium roseum</name>
    <dbReference type="NCBI Taxonomy" id="29856"/>
    <lineage>
        <taxon>Eukaryota</taxon>
        <taxon>Fungi</taxon>
        <taxon>Dikarya</taxon>
        <taxon>Ascomycota</taxon>
        <taxon>Pezizomycotina</taxon>
        <taxon>Sordariomycetes</taxon>
        <taxon>Hypocreomycetidae</taxon>
        <taxon>Hypocreales</taxon>
        <taxon>Bionectriaceae</taxon>
        <taxon>Clonostachys</taxon>
    </lineage>
</organism>
<evidence type="ECO:0000256" key="2">
    <source>
        <dbReference type="ARBA" id="ARBA00023043"/>
    </source>
</evidence>
<feature type="repeat" description="ANK" evidence="3">
    <location>
        <begin position="503"/>
        <end position="527"/>
    </location>
</feature>
<dbReference type="SUPFAM" id="SSF48403">
    <property type="entry name" value="Ankyrin repeat"/>
    <property type="match status" value="1"/>
</dbReference>
<keyword evidence="6" id="KW-1185">Reference proteome</keyword>
<dbReference type="EMBL" id="CABFNS010000851">
    <property type="protein sequence ID" value="VUC32580.1"/>
    <property type="molecule type" value="Genomic_DNA"/>
</dbReference>
<accession>A0ABY6UQZ7</accession>
<feature type="repeat" description="ANK" evidence="3">
    <location>
        <begin position="538"/>
        <end position="570"/>
    </location>
</feature>
<keyword evidence="1" id="KW-0677">Repeat</keyword>
<gene>
    <name evidence="5" type="ORF">CLO192961_LOCUS328824</name>
</gene>
<evidence type="ECO:0000256" key="4">
    <source>
        <dbReference type="SAM" id="MobiDB-lite"/>
    </source>
</evidence>
<name>A0ABY6UQZ7_BIOOC</name>
<dbReference type="PANTHER" id="PTHR24198">
    <property type="entry name" value="ANKYRIN REPEAT AND PROTEIN KINASE DOMAIN-CONTAINING PROTEIN"/>
    <property type="match status" value="1"/>
</dbReference>
<feature type="compositionally biased region" description="Acidic residues" evidence="4">
    <location>
        <begin position="807"/>
        <end position="824"/>
    </location>
</feature>
<dbReference type="InterPro" id="IPR036770">
    <property type="entry name" value="Ankyrin_rpt-contain_sf"/>
</dbReference>
<feature type="repeat" description="ANK" evidence="3">
    <location>
        <begin position="470"/>
        <end position="502"/>
    </location>
</feature>
<feature type="compositionally biased region" description="Polar residues" evidence="4">
    <location>
        <begin position="843"/>
        <end position="853"/>
    </location>
</feature>
<proteinExistence type="predicted"/>
<dbReference type="PROSITE" id="PS50088">
    <property type="entry name" value="ANK_REPEAT"/>
    <property type="match status" value="3"/>
</dbReference>
<protein>
    <recommendedName>
        <fullName evidence="7">Fungal N-terminal domain-containing protein</fullName>
    </recommendedName>
</protein>